<dbReference type="AlphaFoldDB" id="A0A7C5Y7Z0"/>
<dbReference type="GO" id="GO:0051537">
    <property type="term" value="F:2 iron, 2 sulfur cluster binding"/>
    <property type="evidence" value="ECO:0007669"/>
    <property type="project" value="InterPro"/>
</dbReference>
<dbReference type="EMBL" id="DRXW01000239">
    <property type="protein sequence ID" value="HHR34067.1"/>
    <property type="molecule type" value="Genomic_DNA"/>
</dbReference>
<dbReference type="CDD" id="cd00207">
    <property type="entry name" value="fer2"/>
    <property type="match status" value="1"/>
</dbReference>
<dbReference type="Gene3D" id="3.10.20.440">
    <property type="entry name" value="2Fe-2S iron-sulphur cluster binding domain, sarcosine oxidase, alpha subunit, N-terminal domain"/>
    <property type="match status" value="1"/>
</dbReference>
<evidence type="ECO:0000256" key="1">
    <source>
        <dbReference type="ARBA" id="ARBA00023002"/>
    </source>
</evidence>
<dbReference type="InterPro" id="IPR042204">
    <property type="entry name" value="2Fe-2S-bd_N"/>
</dbReference>
<sequence length="108" mass="11831">MGNAGRISKHPIIDISTSEEKTYVTFFFEDQPICALAEDTIASALIANGFDIFGFTDHNHPRGFFCAIGKCSACLVEVDGIPNVRACITPVREGMKVRRQVGKGKPVW</sequence>
<dbReference type="Pfam" id="PF13510">
    <property type="entry name" value="Fer2_4"/>
    <property type="match status" value="1"/>
</dbReference>
<keyword evidence="1" id="KW-0560">Oxidoreductase</keyword>
<accession>A0A7C5Y7Z0</accession>
<organism evidence="2">
    <name type="scientific">Fervidobacterium nodosum</name>
    <dbReference type="NCBI Taxonomy" id="2424"/>
    <lineage>
        <taxon>Bacteria</taxon>
        <taxon>Thermotogati</taxon>
        <taxon>Thermotogota</taxon>
        <taxon>Thermotogae</taxon>
        <taxon>Thermotogales</taxon>
        <taxon>Fervidobacteriaceae</taxon>
        <taxon>Fervidobacterium</taxon>
    </lineage>
</organism>
<dbReference type="InterPro" id="IPR001041">
    <property type="entry name" value="2Fe-2S_ferredoxin-type"/>
</dbReference>
<dbReference type="PROSITE" id="PS00197">
    <property type="entry name" value="2FE2S_FER_1"/>
    <property type="match status" value="1"/>
</dbReference>
<dbReference type="GO" id="GO:0016491">
    <property type="term" value="F:oxidoreductase activity"/>
    <property type="evidence" value="ECO:0007669"/>
    <property type="project" value="UniProtKB-KW"/>
</dbReference>
<dbReference type="InterPro" id="IPR006058">
    <property type="entry name" value="2Fe2S_fd_BS"/>
</dbReference>
<gene>
    <name evidence="2" type="ORF">ENM46_03870</name>
</gene>
<dbReference type="InterPro" id="IPR036010">
    <property type="entry name" value="2Fe-2S_ferredoxin-like_sf"/>
</dbReference>
<name>A0A7C5Y7Z0_9BACT</name>
<comment type="caution">
    <text evidence="2">The sequence shown here is derived from an EMBL/GenBank/DDBJ whole genome shotgun (WGS) entry which is preliminary data.</text>
</comment>
<proteinExistence type="predicted"/>
<dbReference type="SUPFAM" id="SSF54292">
    <property type="entry name" value="2Fe-2S ferredoxin-like"/>
    <property type="match status" value="1"/>
</dbReference>
<evidence type="ECO:0000313" key="2">
    <source>
        <dbReference type="EMBL" id="HHR34067.1"/>
    </source>
</evidence>
<protein>
    <submittedName>
        <fullName evidence="2">(2Fe-2S)-binding protein</fullName>
    </submittedName>
</protein>
<reference evidence="2" key="1">
    <citation type="journal article" date="2020" name="mSystems">
        <title>Genome- and Community-Level Interaction Insights into Carbon Utilization and Element Cycling Functions of Hydrothermarchaeota in Hydrothermal Sediment.</title>
        <authorList>
            <person name="Zhou Z."/>
            <person name="Liu Y."/>
            <person name="Xu W."/>
            <person name="Pan J."/>
            <person name="Luo Z.H."/>
            <person name="Li M."/>
        </authorList>
    </citation>
    <scope>NUCLEOTIDE SEQUENCE [LARGE SCALE GENOMIC DNA]</scope>
    <source>
        <strain evidence="2">SpSt-1088</strain>
    </source>
</reference>